<proteinExistence type="predicted"/>
<dbReference type="PANTHER" id="PTHR46018:SF4">
    <property type="entry name" value="METALLO-HYDROLASE YHFI-RELATED"/>
    <property type="match status" value="1"/>
</dbReference>
<accession>A0A6J6SBQ7</accession>
<evidence type="ECO:0000313" key="2">
    <source>
        <dbReference type="EMBL" id="CAB4732192.1"/>
    </source>
</evidence>
<name>A0A6J6SBQ7_9ZZZZ</name>
<feature type="domain" description="Metallo-beta-lactamase" evidence="1">
    <location>
        <begin position="38"/>
        <end position="223"/>
    </location>
</feature>
<dbReference type="GO" id="GO:0042781">
    <property type="term" value="F:3'-tRNA processing endoribonuclease activity"/>
    <property type="evidence" value="ECO:0007669"/>
    <property type="project" value="TreeGrafter"/>
</dbReference>
<dbReference type="InterPro" id="IPR036866">
    <property type="entry name" value="RibonucZ/Hydroxyglut_hydro"/>
</dbReference>
<dbReference type="InterPro" id="IPR001279">
    <property type="entry name" value="Metallo-B-lactamas"/>
</dbReference>
<sequence length="260" mass="27856">MRLTVIGCSGSYPGPDSSASCYLVEAEHDDGSGPRTWRLLVDLGSGALGELHRYIDPLTVDAVLISHLHADHCLDLCGYYVMRKYHPTGAQPQLTVWGPSDTADRMARAYDLPLDPGMREEFDFRTWGSPFEVGPFAVEAIPVEHPVEAFGLRIAADGAVIGYSGDTGPCAGLDAVADGVDLFLAEASFRSCDDNPADLHLTGAECGDTAARMGAARLVLTHIPPWFDSGTAYDEAQQHFSGPLELARAGAVYDLATRMV</sequence>
<dbReference type="EMBL" id="CAEZXR010000415">
    <property type="protein sequence ID" value="CAB4732192.1"/>
    <property type="molecule type" value="Genomic_DNA"/>
</dbReference>
<dbReference type="CDD" id="cd07716">
    <property type="entry name" value="RNaseZ_short-form-like_MBL-fold"/>
    <property type="match status" value="1"/>
</dbReference>
<organism evidence="2">
    <name type="scientific">freshwater metagenome</name>
    <dbReference type="NCBI Taxonomy" id="449393"/>
    <lineage>
        <taxon>unclassified sequences</taxon>
        <taxon>metagenomes</taxon>
        <taxon>ecological metagenomes</taxon>
    </lineage>
</organism>
<reference evidence="2" key="1">
    <citation type="submission" date="2020-05" db="EMBL/GenBank/DDBJ databases">
        <authorList>
            <person name="Chiriac C."/>
            <person name="Salcher M."/>
            <person name="Ghai R."/>
            <person name="Kavagutti S V."/>
        </authorList>
    </citation>
    <scope>NUCLEOTIDE SEQUENCE</scope>
</reference>
<dbReference type="Pfam" id="PF12706">
    <property type="entry name" value="Lactamase_B_2"/>
    <property type="match status" value="1"/>
</dbReference>
<gene>
    <name evidence="2" type="ORF">UFOPK2579_02646</name>
</gene>
<evidence type="ECO:0000259" key="1">
    <source>
        <dbReference type="Pfam" id="PF12706"/>
    </source>
</evidence>
<dbReference type="Gene3D" id="3.60.15.10">
    <property type="entry name" value="Ribonuclease Z/Hydroxyacylglutathione hydrolase-like"/>
    <property type="match status" value="1"/>
</dbReference>
<protein>
    <submittedName>
        <fullName evidence="2">Unannotated protein</fullName>
    </submittedName>
</protein>
<dbReference type="SUPFAM" id="SSF56281">
    <property type="entry name" value="Metallo-hydrolase/oxidoreductase"/>
    <property type="match status" value="1"/>
</dbReference>
<dbReference type="AlphaFoldDB" id="A0A6J6SBQ7"/>
<dbReference type="PANTHER" id="PTHR46018">
    <property type="entry name" value="ZINC PHOSPHODIESTERASE ELAC PROTEIN 1"/>
    <property type="match status" value="1"/>
</dbReference>